<comment type="caution">
    <text evidence="2">The sequence shown here is derived from an EMBL/GenBank/DDBJ whole genome shotgun (WGS) entry which is preliminary data.</text>
</comment>
<dbReference type="InterPro" id="IPR029057">
    <property type="entry name" value="PRTase-like"/>
</dbReference>
<accession>A0A8J6XQ33</accession>
<dbReference type="Proteomes" id="UP000629098">
    <property type="component" value="Unassembled WGS sequence"/>
</dbReference>
<evidence type="ECO:0000313" key="2">
    <source>
        <dbReference type="EMBL" id="MBD2776140.1"/>
    </source>
</evidence>
<protein>
    <submittedName>
        <fullName evidence="2">Phosphoribosyltransferase</fullName>
    </submittedName>
</protein>
<feature type="domain" description="Phosphoribosyltransferase" evidence="1">
    <location>
        <begin position="9"/>
        <end position="177"/>
    </location>
</feature>
<dbReference type="InterPro" id="IPR000836">
    <property type="entry name" value="PRTase_dom"/>
</dbReference>
<dbReference type="CDD" id="cd06223">
    <property type="entry name" value="PRTases_typeI"/>
    <property type="match status" value="1"/>
</dbReference>
<evidence type="ECO:0000259" key="1">
    <source>
        <dbReference type="Pfam" id="PF00156"/>
    </source>
</evidence>
<dbReference type="SUPFAM" id="SSF53271">
    <property type="entry name" value="PRTase-like"/>
    <property type="match status" value="1"/>
</dbReference>
<dbReference type="Gene3D" id="3.30.1310.20">
    <property type="entry name" value="PRTase-like"/>
    <property type="match status" value="1"/>
</dbReference>
<reference evidence="2" key="1">
    <citation type="submission" date="2020-09" db="EMBL/GenBank/DDBJ databases">
        <title>Iningainema tapete sp. nov. (Scytonemataceae, Cyanobacteria) from greenhouses in central Florida (USA) produces two types of nodularin with biosynthetic potential for microcystin-LR and anabaenopeptins.</title>
        <authorList>
            <person name="Berthold D.E."/>
            <person name="Lefler F.W."/>
            <person name="Huang I.-S."/>
            <person name="Abdulla H."/>
            <person name="Zimba P.V."/>
            <person name="Laughinghouse H.D. IV."/>
        </authorList>
    </citation>
    <scope>NUCLEOTIDE SEQUENCE</scope>
    <source>
        <strain evidence="2">BLCCT55</strain>
    </source>
</reference>
<dbReference type="EMBL" id="JACXAE010000088">
    <property type="protein sequence ID" value="MBD2776140.1"/>
    <property type="molecule type" value="Genomic_DNA"/>
</dbReference>
<sequence length="223" mass="24217">MQFKNRRSAGQHLAKDLAVYADRADVLVLALPRGGVPVAFEVAKALNVPLDVFVVRKLGVPGREELAMGAIASGGVQVLNDDIVRSIPDFNQVITLVAAKETKELERRETLYRGDRPFPTIQGRIVILVDDGLATGATMRAAVEALRNYQPASIVIAVPVSAPETYQQLQAKVEEIVCAVIPKRFYSVGLWYEDFPQTTDEEVRNLLTTAANGSQSAVGGEKT</sequence>
<keyword evidence="3" id="KW-1185">Reference proteome</keyword>
<dbReference type="Gene3D" id="3.40.50.2020">
    <property type="match status" value="1"/>
</dbReference>
<dbReference type="AlphaFoldDB" id="A0A8J6XQ33"/>
<gene>
    <name evidence="2" type="ORF">ICL16_29805</name>
</gene>
<dbReference type="GO" id="GO:0016757">
    <property type="term" value="F:glycosyltransferase activity"/>
    <property type="evidence" value="ECO:0007669"/>
    <property type="project" value="UniProtKB-KW"/>
</dbReference>
<proteinExistence type="predicted"/>
<dbReference type="RefSeq" id="WP_190835217.1">
    <property type="nucleotide sequence ID" value="NZ_CAWPPI010000088.1"/>
</dbReference>
<keyword evidence="2" id="KW-0808">Transferase</keyword>
<dbReference type="Pfam" id="PF00156">
    <property type="entry name" value="Pribosyltran"/>
    <property type="match status" value="1"/>
</dbReference>
<keyword evidence="2" id="KW-0328">Glycosyltransferase</keyword>
<evidence type="ECO:0000313" key="3">
    <source>
        <dbReference type="Proteomes" id="UP000629098"/>
    </source>
</evidence>
<organism evidence="2 3">
    <name type="scientific">Iningainema tapete BLCC-T55</name>
    <dbReference type="NCBI Taxonomy" id="2748662"/>
    <lineage>
        <taxon>Bacteria</taxon>
        <taxon>Bacillati</taxon>
        <taxon>Cyanobacteriota</taxon>
        <taxon>Cyanophyceae</taxon>
        <taxon>Nostocales</taxon>
        <taxon>Scytonemataceae</taxon>
        <taxon>Iningainema tapete</taxon>
    </lineage>
</organism>
<name>A0A8J6XQ33_9CYAN</name>